<dbReference type="AlphaFoldDB" id="A0A2M8PHY6"/>
<name>A0A2M8PHY6_9CHLR</name>
<evidence type="ECO:0000313" key="2">
    <source>
        <dbReference type="Proteomes" id="UP000229681"/>
    </source>
</evidence>
<dbReference type="EMBL" id="PGTM01000012">
    <property type="protein sequence ID" value="PJF37156.1"/>
    <property type="molecule type" value="Genomic_DNA"/>
</dbReference>
<reference evidence="1 2" key="1">
    <citation type="submission" date="2017-11" db="EMBL/GenBank/DDBJ databases">
        <title>Evolution of Phototrophy in the Chloroflexi Phylum Driven by Horizontal Gene Transfer.</title>
        <authorList>
            <person name="Ward L.M."/>
            <person name="Hemp J."/>
            <person name="Shih P.M."/>
            <person name="Mcglynn S.E."/>
            <person name="Fischer W."/>
        </authorList>
    </citation>
    <scope>NUCLEOTIDE SEQUENCE [LARGE SCALE GENOMIC DNA]</scope>
    <source>
        <strain evidence="1">JP3_13</strain>
    </source>
</reference>
<sequence>MRNEAILTSVPRPPSSRLKPTLQTKFHIDYDWWRRENRDLRAYLISHLPPEKRAQFEGDAPQELIDWIDPETAEVRRLDALQHAIAQAAADPNFLNEHMPLVDAVFRVFLANGNKPLSPEELSRYLPKRNPQLILLTLSSPKVYKGIRPVADE</sequence>
<organism evidence="1 2">
    <name type="scientific">Candidatus Thermofonsia Clade 1 bacterium</name>
    <dbReference type="NCBI Taxonomy" id="2364210"/>
    <lineage>
        <taxon>Bacteria</taxon>
        <taxon>Bacillati</taxon>
        <taxon>Chloroflexota</taxon>
        <taxon>Candidatus Thermofontia</taxon>
        <taxon>Candidatus Thermofonsia Clade 1</taxon>
    </lineage>
</organism>
<protein>
    <submittedName>
        <fullName evidence="1">Uncharacterized protein</fullName>
    </submittedName>
</protein>
<dbReference type="Proteomes" id="UP000229681">
    <property type="component" value="Unassembled WGS sequence"/>
</dbReference>
<gene>
    <name evidence="1" type="ORF">CUN49_01685</name>
</gene>
<comment type="caution">
    <text evidence="1">The sequence shown here is derived from an EMBL/GenBank/DDBJ whole genome shotgun (WGS) entry which is preliminary data.</text>
</comment>
<accession>A0A2M8PHY6</accession>
<proteinExistence type="predicted"/>
<evidence type="ECO:0000313" key="1">
    <source>
        <dbReference type="EMBL" id="PJF37156.1"/>
    </source>
</evidence>